<evidence type="ECO:0000313" key="2">
    <source>
        <dbReference type="EMBL" id="GAA0186942.1"/>
    </source>
</evidence>
<evidence type="ECO:0000256" key="1">
    <source>
        <dbReference type="SAM" id="MobiDB-lite"/>
    </source>
</evidence>
<dbReference type="Proteomes" id="UP001454036">
    <property type="component" value="Unassembled WGS sequence"/>
</dbReference>
<dbReference type="EMBL" id="BAABME010014188">
    <property type="protein sequence ID" value="GAA0186942.1"/>
    <property type="molecule type" value="Genomic_DNA"/>
</dbReference>
<sequence>MSLKTNSIDLLMEKHLNPYVKEHMRLAMLKHEEAFRAQVLELHRLYQTQKMLMKHIQRVGRNNQEQAPWNFKKCMDKIEGLDLGRPAVEENNNNAENHCHKNDKMVDESELLELSLGPSNNFYRRRKEADDAPLSLLHSDNYSGTSLSSSSSNNHHHHQQKMNISTQQSNNQKWNVDTHVPIKSNHHNFLGEMKIGGSNVASEGNWRRDRSLKNNPPWLFQGLSLKMT</sequence>
<accession>A0AAV3S2P8</accession>
<dbReference type="AlphaFoldDB" id="A0AAV3S2P8"/>
<protein>
    <submittedName>
        <fullName evidence="2">Uncharacterized protein</fullName>
    </submittedName>
</protein>
<feature type="compositionally biased region" description="Low complexity" evidence="1">
    <location>
        <begin position="143"/>
        <end position="153"/>
    </location>
</feature>
<reference evidence="2 3" key="1">
    <citation type="submission" date="2024-01" db="EMBL/GenBank/DDBJ databases">
        <title>The complete chloroplast genome sequence of Lithospermum erythrorhizon: insights into the phylogenetic relationship among Boraginaceae species and the maternal lineages of purple gromwells.</title>
        <authorList>
            <person name="Okada T."/>
            <person name="Watanabe K."/>
        </authorList>
    </citation>
    <scope>NUCLEOTIDE SEQUENCE [LARGE SCALE GENOMIC DNA]</scope>
</reference>
<evidence type="ECO:0000313" key="3">
    <source>
        <dbReference type="Proteomes" id="UP001454036"/>
    </source>
</evidence>
<dbReference type="PANTHER" id="PTHR33167:SF26">
    <property type="entry name" value="EXPRESSED PROTEIN"/>
    <property type="match status" value="1"/>
</dbReference>
<feature type="region of interest" description="Disordered" evidence="1">
    <location>
        <begin position="143"/>
        <end position="172"/>
    </location>
</feature>
<keyword evidence="3" id="KW-1185">Reference proteome</keyword>
<gene>
    <name evidence="2" type="ORF">LIER_34230</name>
</gene>
<organism evidence="2 3">
    <name type="scientific">Lithospermum erythrorhizon</name>
    <name type="common">Purple gromwell</name>
    <name type="synonym">Lithospermum officinale var. erythrorhizon</name>
    <dbReference type="NCBI Taxonomy" id="34254"/>
    <lineage>
        <taxon>Eukaryota</taxon>
        <taxon>Viridiplantae</taxon>
        <taxon>Streptophyta</taxon>
        <taxon>Embryophyta</taxon>
        <taxon>Tracheophyta</taxon>
        <taxon>Spermatophyta</taxon>
        <taxon>Magnoliopsida</taxon>
        <taxon>eudicotyledons</taxon>
        <taxon>Gunneridae</taxon>
        <taxon>Pentapetalae</taxon>
        <taxon>asterids</taxon>
        <taxon>lamiids</taxon>
        <taxon>Boraginales</taxon>
        <taxon>Boraginaceae</taxon>
        <taxon>Boraginoideae</taxon>
        <taxon>Lithospermeae</taxon>
        <taxon>Lithospermum</taxon>
    </lineage>
</organism>
<name>A0AAV3S2P8_LITER</name>
<feature type="compositionally biased region" description="Polar residues" evidence="1">
    <location>
        <begin position="161"/>
        <end position="172"/>
    </location>
</feature>
<comment type="caution">
    <text evidence="2">The sequence shown here is derived from an EMBL/GenBank/DDBJ whole genome shotgun (WGS) entry which is preliminary data.</text>
</comment>
<proteinExistence type="predicted"/>
<dbReference type="PANTHER" id="PTHR33167">
    <property type="entry name" value="TRANSCRIPTION FACTOR, PUTATIVE (DUF863)-RELATED"/>
    <property type="match status" value="1"/>
</dbReference>